<dbReference type="Proteomes" id="UP001231649">
    <property type="component" value="Chromosome 23"/>
</dbReference>
<gene>
    <name evidence="1" type="ORF">PYW08_009126</name>
</gene>
<keyword evidence="2" id="KW-1185">Reference proteome</keyword>
<reference evidence="1" key="1">
    <citation type="submission" date="2023-03" db="EMBL/GenBank/DDBJ databases">
        <title>Chromosome-level genomes of two armyworms, Mythimna separata and Mythimna loreyi, provide insights into the biosynthesis and reception of sex pheromones.</title>
        <authorList>
            <person name="Zhao H."/>
        </authorList>
    </citation>
    <scope>NUCLEOTIDE SEQUENCE</scope>
    <source>
        <strain evidence="1">BeijingLab</strain>
    </source>
</reference>
<protein>
    <submittedName>
        <fullName evidence="1">Uncharacterized protein</fullName>
    </submittedName>
</protein>
<accession>A0ACC2QAD7</accession>
<evidence type="ECO:0000313" key="1">
    <source>
        <dbReference type="EMBL" id="KAJ8710611.1"/>
    </source>
</evidence>
<evidence type="ECO:0000313" key="2">
    <source>
        <dbReference type="Proteomes" id="UP001231649"/>
    </source>
</evidence>
<proteinExistence type="predicted"/>
<sequence>MAFTTLLLVFFYTPSVLMFHFQQPIAQKVFKERCSKNMIALNDCNWCYCDTRSQYTCRARACNEVDMFGHFNDAIREMDVGMEGHGVWRSEDGACEAGVHYRKDDLLCVCNEDGKWPNPVCRDIYQILHAIEPSDHKELVENTTCSATKLYLSDCNVCFCPDSGKIDPKLCTKRECKSEKVERTHVNDQIEEVYATCTPNQQYKLGCQTCMCLRNNRLLCDNCTSENDVGKLNGPKTLCHLKKPGALFKKDCNYCHCDVNGTIYCQAKKCLRIHTEISLPKVHYALVEEVEDEQNCVPNTKYKKDCNTCHCFMFGGVKYFGCTQKICKLSPNPRDDETCIEGTSYDVNCLTCHCMVDQGLKKEYCTVDPTCIRHNINHLPRQLTSMQGYCEPLHLYKKDCNQCRCLADGKTVACTSKICPKKKSKSKVLKDVFTQLGSLKEEKIDDSLIVEFIPFVQRGNPCPRGQTYMVGCNVCYCMSNGNAVCTTKEC</sequence>
<name>A0ACC2QAD7_9NEOP</name>
<organism evidence="1 2">
    <name type="scientific">Mythimna loreyi</name>
    <dbReference type="NCBI Taxonomy" id="667449"/>
    <lineage>
        <taxon>Eukaryota</taxon>
        <taxon>Metazoa</taxon>
        <taxon>Ecdysozoa</taxon>
        <taxon>Arthropoda</taxon>
        <taxon>Hexapoda</taxon>
        <taxon>Insecta</taxon>
        <taxon>Pterygota</taxon>
        <taxon>Neoptera</taxon>
        <taxon>Endopterygota</taxon>
        <taxon>Lepidoptera</taxon>
        <taxon>Glossata</taxon>
        <taxon>Ditrysia</taxon>
        <taxon>Noctuoidea</taxon>
        <taxon>Noctuidae</taxon>
        <taxon>Noctuinae</taxon>
        <taxon>Hadenini</taxon>
        <taxon>Mythimna</taxon>
    </lineage>
</organism>
<dbReference type="EMBL" id="CM056799">
    <property type="protein sequence ID" value="KAJ8710611.1"/>
    <property type="molecule type" value="Genomic_DNA"/>
</dbReference>
<comment type="caution">
    <text evidence="1">The sequence shown here is derived from an EMBL/GenBank/DDBJ whole genome shotgun (WGS) entry which is preliminary data.</text>
</comment>